<dbReference type="AlphaFoldDB" id="A0A068RSK0"/>
<dbReference type="PANTHER" id="PTHR23501">
    <property type="entry name" value="MAJOR FACILITATOR SUPERFAMILY"/>
    <property type="match status" value="1"/>
</dbReference>
<feature type="transmembrane region" description="Helical" evidence="8">
    <location>
        <begin position="374"/>
        <end position="393"/>
    </location>
</feature>
<keyword evidence="5 8" id="KW-0472">Membrane</keyword>
<dbReference type="GO" id="GO:0022857">
    <property type="term" value="F:transmembrane transporter activity"/>
    <property type="evidence" value="ECO:0007669"/>
    <property type="project" value="InterPro"/>
</dbReference>
<dbReference type="Proteomes" id="UP000027586">
    <property type="component" value="Unassembled WGS sequence"/>
</dbReference>
<dbReference type="Gene3D" id="1.20.1250.20">
    <property type="entry name" value="MFS general substrate transporter like domains"/>
    <property type="match status" value="1"/>
</dbReference>
<evidence type="ECO:0000313" key="11">
    <source>
        <dbReference type="Proteomes" id="UP000027586"/>
    </source>
</evidence>
<feature type="transmembrane region" description="Helical" evidence="8">
    <location>
        <begin position="337"/>
        <end position="353"/>
    </location>
</feature>
<keyword evidence="2" id="KW-0813">Transport</keyword>
<dbReference type="EMBL" id="CBTN010000014">
    <property type="protein sequence ID" value="CDH52577.1"/>
    <property type="molecule type" value="Genomic_DNA"/>
</dbReference>
<evidence type="ECO:0000256" key="6">
    <source>
        <dbReference type="ARBA" id="ARBA00044273"/>
    </source>
</evidence>
<feature type="region of interest" description="Disordered" evidence="7">
    <location>
        <begin position="602"/>
        <end position="632"/>
    </location>
</feature>
<organism evidence="10 11">
    <name type="scientific">Lichtheimia corymbifera JMRC:FSU:9682</name>
    <dbReference type="NCBI Taxonomy" id="1263082"/>
    <lineage>
        <taxon>Eukaryota</taxon>
        <taxon>Fungi</taxon>
        <taxon>Fungi incertae sedis</taxon>
        <taxon>Mucoromycota</taxon>
        <taxon>Mucoromycotina</taxon>
        <taxon>Mucoromycetes</taxon>
        <taxon>Mucorales</taxon>
        <taxon>Lichtheimiaceae</taxon>
        <taxon>Lichtheimia</taxon>
    </lineage>
</organism>
<feature type="transmembrane region" description="Helical" evidence="8">
    <location>
        <begin position="464"/>
        <end position="481"/>
    </location>
</feature>
<evidence type="ECO:0000313" key="10">
    <source>
        <dbReference type="EMBL" id="CDH52577.1"/>
    </source>
</evidence>
<feature type="transmembrane region" description="Helical" evidence="8">
    <location>
        <begin position="439"/>
        <end position="458"/>
    </location>
</feature>
<dbReference type="PANTHER" id="PTHR23501:SF191">
    <property type="entry name" value="VACUOLAR BASIC AMINO ACID TRANSPORTER 4"/>
    <property type="match status" value="1"/>
</dbReference>
<gene>
    <name evidence="10" type="ORF">LCOR_04034.1</name>
</gene>
<dbReference type="InterPro" id="IPR005829">
    <property type="entry name" value="Sugar_transporter_CS"/>
</dbReference>
<feature type="transmembrane region" description="Helical" evidence="8">
    <location>
        <begin position="304"/>
        <end position="325"/>
    </location>
</feature>
<feature type="transmembrane region" description="Helical" evidence="8">
    <location>
        <begin position="98"/>
        <end position="121"/>
    </location>
</feature>
<feature type="domain" description="Major facilitator superfamily (MFS) profile" evidence="9">
    <location>
        <begin position="99"/>
        <end position="562"/>
    </location>
</feature>
<name>A0A068RSK0_9FUNG</name>
<dbReference type="InterPro" id="IPR020846">
    <property type="entry name" value="MFS_dom"/>
</dbReference>
<dbReference type="InterPro" id="IPR011701">
    <property type="entry name" value="MFS"/>
</dbReference>
<feature type="transmembrane region" description="Helical" evidence="8">
    <location>
        <begin position="497"/>
        <end position="523"/>
    </location>
</feature>
<protein>
    <recommendedName>
        <fullName evidence="6">MFS-type drug efflux transporter P55</fullName>
    </recommendedName>
</protein>
<keyword evidence="4 8" id="KW-1133">Transmembrane helix</keyword>
<dbReference type="SUPFAM" id="SSF103473">
    <property type="entry name" value="MFS general substrate transporter"/>
    <property type="match status" value="1"/>
</dbReference>
<feature type="transmembrane region" description="Helical" evidence="8">
    <location>
        <begin position="189"/>
        <end position="210"/>
    </location>
</feature>
<evidence type="ECO:0000256" key="7">
    <source>
        <dbReference type="SAM" id="MobiDB-lite"/>
    </source>
</evidence>
<evidence type="ECO:0000256" key="8">
    <source>
        <dbReference type="SAM" id="Phobius"/>
    </source>
</evidence>
<feature type="transmembrane region" description="Helical" evidence="8">
    <location>
        <begin position="578"/>
        <end position="598"/>
    </location>
</feature>
<feature type="transmembrane region" description="Helical" evidence="8">
    <location>
        <begin position="133"/>
        <end position="152"/>
    </location>
</feature>
<dbReference type="Pfam" id="PF07690">
    <property type="entry name" value="MFS_1"/>
    <property type="match status" value="2"/>
</dbReference>
<evidence type="ECO:0000256" key="5">
    <source>
        <dbReference type="ARBA" id="ARBA00023136"/>
    </source>
</evidence>
<evidence type="ECO:0000256" key="4">
    <source>
        <dbReference type="ARBA" id="ARBA00022989"/>
    </source>
</evidence>
<feature type="transmembrane region" description="Helical" evidence="8">
    <location>
        <begin position="164"/>
        <end position="182"/>
    </location>
</feature>
<comment type="subcellular location">
    <subcellularLocation>
        <location evidence="1">Endomembrane system</location>
        <topology evidence="1">Multi-pass membrane protein</topology>
    </subcellularLocation>
</comment>
<comment type="caution">
    <text evidence="10">The sequence shown here is derived from an EMBL/GenBank/DDBJ whole genome shotgun (WGS) entry which is preliminary data.</text>
</comment>
<dbReference type="STRING" id="1263082.A0A068RSK0"/>
<feature type="transmembrane region" description="Helical" evidence="8">
    <location>
        <begin position="266"/>
        <end position="284"/>
    </location>
</feature>
<dbReference type="GO" id="GO:0005886">
    <property type="term" value="C:plasma membrane"/>
    <property type="evidence" value="ECO:0007669"/>
    <property type="project" value="TreeGrafter"/>
</dbReference>
<accession>A0A068RSK0</accession>
<dbReference type="VEuPathDB" id="FungiDB:LCOR_04034.1"/>
<dbReference type="OrthoDB" id="10021397at2759"/>
<proteinExistence type="predicted"/>
<feature type="transmembrane region" description="Helical" evidence="8">
    <location>
        <begin position="413"/>
        <end position="432"/>
    </location>
</feature>
<keyword evidence="11" id="KW-1185">Reference proteome</keyword>
<feature type="region of interest" description="Disordered" evidence="7">
    <location>
        <begin position="40"/>
        <end position="78"/>
    </location>
</feature>
<evidence type="ECO:0000259" key="9">
    <source>
        <dbReference type="PROSITE" id="PS50850"/>
    </source>
</evidence>
<dbReference type="PROSITE" id="PS00216">
    <property type="entry name" value="SUGAR_TRANSPORT_1"/>
    <property type="match status" value="1"/>
</dbReference>
<evidence type="ECO:0000256" key="1">
    <source>
        <dbReference type="ARBA" id="ARBA00004127"/>
    </source>
</evidence>
<evidence type="ECO:0000256" key="3">
    <source>
        <dbReference type="ARBA" id="ARBA00022692"/>
    </source>
</evidence>
<dbReference type="PROSITE" id="PS50850">
    <property type="entry name" value="MFS"/>
    <property type="match status" value="1"/>
</dbReference>
<reference evidence="10" key="1">
    <citation type="submission" date="2013-08" db="EMBL/GenBank/DDBJ databases">
        <title>Gene expansion shapes genome architecture in the human pathogen Lichtheimia corymbifera: an evolutionary genomics analysis in the ancient terrestrial Mucorales (Mucoromycotina).</title>
        <authorList>
            <person name="Schwartze V.U."/>
            <person name="Winter S."/>
            <person name="Shelest E."/>
            <person name="Marcet-Houben M."/>
            <person name="Horn F."/>
            <person name="Wehner S."/>
            <person name="Hoffmann K."/>
            <person name="Riege K."/>
            <person name="Sammeth M."/>
            <person name="Nowrousian M."/>
            <person name="Valiante V."/>
            <person name="Linde J."/>
            <person name="Jacobsen I.D."/>
            <person name="Marz M."/>
            <person name="Brakhage A.A."/>
            <person name="Gabaldon T."/>
            <person name="Bocker S."/>
            <person name="Voigt K."/>
        </authorList>
    </citation>
    <scope>NUCLEOTIDE SEQUENCE [LARGE SCALE GENOMIC DNA]</scope>
    <source>
        <strain evidence="10">FSU 9682</strain>
    </source>
</reference>
<dbReference type="InterPro" id="IPR036259">
    <property type="entry name" value="MFS_trans_sf"/>
</dbReference>
<dbReference type="GO" id="GO:0012505">
    <property type="term" value="C:endomembrane system"/>
    <property type="evidence" value="ECO:0007669"/>
    <property type="project" value="UniProtKB-SubCell"/>
</dbReference>
<evidence type="ECO:0000256" key="2">
    <source>
        <dbReference type="ARBA" id="ARBA00022448"/>
    </source>
</evidence>
<feature type="compositionally biased region" description="Basic and acidic residues" evidence="7">
    <location>
        <begin position="615"/>
        <end position="632"/>
    </location>
</feature>
<keyword evidence="3 8" id="KW-0812">Transmembrane</keyword>
<sequence length="632" mass="69480">MRKCLFSDIGFPIAADQERFIRIKVVWMIVFSDIDKTNMAHDRSSPTPSDDGGNGTVVSSIHSKQHDDDDIMQQQQQQSRRPLFSNLPPWVKKLHLGIVYFGLFVTMLMIALQATVIAPAMTKIATDMDDVGNQTWVATAYLIGMISLQPLAGKFSDIFGRKPMVLTGLFFFIAGSLICALVKTMNGFIAGRAISGVGGGSIMACMFIIATDITPMKYRPRINSALRYVFKLEEEEYITWYWMLTHTGKTVECGAFVDNITWRWDFWLNIILGGISFTILGFFFRESSTTLRQNESLWDKIKRIDALGTILVIATISCLLCALNWGPMYGWGDGHAIGTFVASGVSFIALVFVEVKVAKEPILPPKLLKNPKVLVFYFYICCLGLGFVGTLFYGPITFQAVFGADSTQSGIRLMPYMGALIVGAIGGGQLLTRYPYPKFYIMVGSSSALLGFGLFQLTNEHSNWGFQAGFFAFAGLGFGLSQQNTILAVQTVADKEYIAIATALVNFALLLAPSIGLAVYQAIFSAFIKAQFSVLPADVLEVANRYGVMKNYLYIRNLPVEYQPPVIHAYMEALSDVFIPPIVASGIAVILAVLAPNVRFGGPRAPKSPTDQDLEASKEKQEGPASKEETAS</sequence>